<evidence type="ECO:0008006" key="3">
    <source>
        <dbReference type="Google" id="ProtNLM"/>
    </source>
</evidence>
<evidence type="ECO:0000313" key="1">
    <source>
        <dbReference type="EMBL" id="GJD97066.1"/>
    </source>
</evidence>
<reference evidence="1" key="2">
    <citation type="submission" date="2021-08" db="EMBL/GenBank/DDBJ databases">
        <authorList>
            <person name="Tani A."/>
            <person name="Ola A."/>
            <person name="Ogura Y."/>
            <person name="Katsura K."/>
            <person name="Hayashi T."/>
        </authorList>
    </citation>
    <scope>NUCLEOTIDE SEQUENCE</scope>
    <source>
        <strain evidence="1">DSM 19015</strain>
    </source>
</reference>
<gene>
    <name evidence="1" type="ORF">OCOJLMKI_4294</name>
</gene>
<reference evidence="1" key="1">
    <citation type="journal article" date="2021" name="Front. Microbiol.">
        <title>Comprehensive Comparative Genomics and Phenotyping of Methylobacterium Species.</title>
        <authorList>
            <person name="Alessa O."/>
            <person name="Ogura Y."/>
            <person name="Fujitani Y."/>
            <person name="Takami H."/>
            <person name="Hayashi T."/>
            <person name="Sahin N."/>
            <person name="Tani A."/>
        </authorList>
    </citation>
    <scope>NUCLEOTIDE SEQUENCE</scope>
    <source>
        <strain evidence="1">DSM 19015</strain>
    </source>
</reference>
<dbReference type="InterPro" id="IPR014903">
    <property type="entry name" value="DUF1796"/>
</dbReference>
<dbReference type="RefSeq" id="WP_238246150.1">
    <property type="nucleotide sequence ID" value="NZ_BPQP01000075.1"/>
</dbReference>
<comment type="caution">
    <text evidence="1">The sequence shown here is derived from an EMBL/GenBank/DDBJ whole genome shotgun (WGS) entry which is preliminary data.</text>
</comment>
<proteinExistence type="predicted"/>
<organism evidence="1 2">
    <name type="scientific">Methylobacterium iners</name>
    <dbReference type="NCBI Taxonomy" id="418707"/>
    <lineage>
        <taxon>Bacteria</taxon>
        <taxon>Pseudomonadati</taxon>
        <taxon>Pseudomonadota</taxon>
        <taxon>Alphaproteobacteria</taxon>
        <taxon>Hyphomicrobiales</taxon>
        <taxon>Methylobacteriaceae</taxon>
        <taxon>Methylobacterium</taxon>
    </lineage>
</organism>
<dbReference type="EMBL" id="BPQP01000075">
    <property type="protein sequence ID" value="GJD97066.1"/>
    <property type="molecule type" value="Genomic_DNA"/>
</dbReference>
<name>A0ABQ4S2G5_9HYPH</name>
<protein>
    <recommendedName>
        <fullName evidence="3">Peptidase</fullName>
    </recommendedName>
</protein>
<dbReference type="Pfam" id="PF08795">
    <property type="entry name" value="DUF1796"/>
    <property type="match status" value="1"/>
</dbReference>
<sequence length="239" mass="26601">MAHHAGARLLHRLRRSLGGGDTREPGRVNHISLGSHCHMAQALKRAGLRTWSGPFDWIFSSPSMVRHCLADDFATLLDPAQLETTPLAERRNPEEGRGRHKHYAAHHGVPFVFNHHDPASSPEDYQFLAEGVRRLRAALRDRTTQNRFYLLDAVDTPEATFSDICVALAQHGEGNHLTVFRIEAGAAEPVLDDLGSSRADLRCVRLATRSPTVGLRFLDPADDAVLLGFLQQEARRVTR</sequence>
<accession>A0ABQ4S2G5</accession>
<dbReference type="Proteomes" id="UP001055125">
    <property type="component" value="Unassembled WGS sequence"/>
</dbReference>
<keyword evidence="2" id="KW-1185">Reference proteome</keyword>
<evidence type="ECO:0000313" key="2">
    <source>
        <dbReference type="Proteomes" id="UP001055125"/>
    </source>
</evidence>